<dbReference type="GO" id="GO:0006213">
    <property type="term" value="P:pyrimidine nucleoside metabolic process"/>
    <property type="evidence" value="ECO:0007669"/>
    <property type="project" value="InterPro"/>
</dbReference>
<dbReference type="InterPro" id="IPR017872">
    <property type="entry name" value="Pyrmidine_PPase_CS"/>
</dbReference>
<dbReference type="SUPFAM" id="SSF52418">
    <property type="entry name" value="Nucleoside phosphorylase/phosphoribosyltransferase catalytic domain"/>
    <property type="match status" value="1"/>
</dbReference>
<dbReference type="PANTHER" id="PTHR10515">
    <property type="entry name" value="THYMIDINE PHOSPHORYLASE"/>
    <property type="match status" value="1"/>
</dbReference>
<dbReference type="PANTHER" id="PTHR10515:SF0">
    <property type="entry name" value="THYMIDINE PHOSPHORYLASE"/>
    <property type="match status" value="1"/>
</dbReference>
<dbReference type="PROSITE" id="PS00647">
    <property type="entry name" value="THYMID_PHOSPHORYLASE"/>
    <property type="match status" value="1"/>
</dbReference>
<dbReference type="Proteomes" id="UP000245921">
    <property type="component" value="Unassembled WGS sequence"/>
</dbReference>
<dbReference type="InterPro" id="IPR000053">
    <property type="entry name" value="Thymidine/pyrmidine_PPase"/>
</dbReference>
<dbReference type="InterPro" id="IPR017459">
    <property type="entry name" value="Glycosyl_Trfase_fam3_N_dom"/>
</dbReference>
<evidence type="ECO:0000313" key="7">
    <source>
        <dbReference type="Proteomes" id="UP000245921"/>
    </source>
</evidence>
<organism evidence="6 7">
    <name type="scientific">Oceanotoga teriensis</name>
    <dbReference type="NCBI Taxonomy" id="515440"/>
    <lineage>
        <taxon>Bacteria</taxon>
        <taxon>Thermotogati</taxon>
        <taxon>Thermotogota</taxon>
        <taxon>Thermotogae</taxon>
        <taxon>Petrotogales</taxon>
        <taxon>Petrotogaceae</taxon>
        <taxon>Oceanotoga</taxon>
    </lineage>
</organism>
<keyword evidence="7" id="KW-1185">Reference proteome</keyword>
<dbReference type="GO" id="GO:0005829">
    <property type="term" value="C:cytosol"/>
    <property type="evidence" value="ECO:0007669"/>
    <property type="project" value="TreeGrafter"/>
</dbReference>
<dbReference type="SMART" id="SM00941">
    <property type="entry name" value="PYNP_C"/>
    <property type="match status" value="1"/>
</dbReference>
<dbReference type="Pfam" id="PF07831">
    <property type="entry name" value="PYNP_C"/>
    <property type="match status" value="1"/>
</dbReference>
<dbReference type="InterPro" id="IPR013102">
    <property type="entry name" value="PYNP_C"/>
</dbReference>
<proteinExistence type="inferred from homology"/>
<comment type="subunit">
    <text evidence="2">Homodimer.</text>
</comment>
<dbReference type="GO" id="GO:0004645">
    <property type="term" value="F:1,4-alpha-oligoglucan phosphorylase activity"/>
    <property type="evidence" value="ECO:0007669"/>
    <property type="project" value="InterPro"/>
</dbReference>
<dbReference type="SUPFAM" id="SSF47648">
    <property type="entry name" value="Nucleoside phosphorylase/phosphoribosyltransferase N-terminal domain"/>
    <property type="match status" value="1"/>
</dbReference>
<sequence>MRPYDIIVKKRDGGINTKEEIKYMIEKYVEGKIPDYQIASWLMAIYFKHMTSEERYNLTMTMLESGDKVDLSAIEGKKIDKHSTGGVGDKTTISLAPMVASIGLKVSKLSGRGLGHTGGTVDKLEAIPGFKTALSEEEFFKIANEKGVVVAGQTANIAPADKKIYALRDTTATVNEISLISASIMSKKLGIMSDGIVLDVKTGSGAFMKSIEESVELAKAMVDIAKKNGKKVTALVTNMDQPLGYTVGNSLEVLEAIQTVKGEIKNDFTELCLELSAHMVDLSGIMSYEKAKEEIQKNIYNGKVKEIMKEWIKSQGGNPEVVENPEKILNISNLTYDFISDKNGYITHIDAESVGISSMLLGAGRASKEDIIDTSVGIKIFKKLGDEVKVGEKIATLYYSEEKGYEEALKKLKESYIIKDEKPHENKTKLIYEIVK</sequence>
<dbReference type="RefSeq" id="WP_109603704.1">
    <property type="nucleotide sequence ID" value="NZ_QGGI01000001.1"/>
</dbReference>
<dbReference type="AlphaFoldDB" id="A0AA45C9D1"/>
<dbReference type="EMBL" id="QGGI01000001">
    <property type="protein sequence ID" value="PWJ96717.1"/>
    <property type="molecule type" value="Genomic_DNA"/>
</dbReference>
<evidence type="ECO:0000256" key="1">
    <source>
        <dbReference type="ARBA" id="ARBA00006915"/>
    </source>
</evidence>
<dbReference type="Pfam" id="PF00591">
    <property type="entry name" value="Glycos_transf_3"/>
    <property type="match status" value="1"/>
</dbReference>
<evidence type="ECO:0000256" key="4">
    <source>
        <dbReference type="ARBA" id="ARBA00022679"/>
    </source>
</evidence>
<evidence type="ECO:0000256" key="2">
    <source>
        <dbReference type="ARBA" id="ARBA00011738"/>
    </source>
</evidence>
<feature type="domain" description="Pyrimidine nucleoside phosphorylase C-terminal" evidence="5">
    <location>
        <begin position="345"/>
        <end position="419"/>
    </location>
</feature>
<comment type="similarity">
    <text evidence="1">Belongs to the thymidine/pyrimidine-nucleoside phosphorylase family.</text>
</comment>
<dbReference type="InterPro" id="IPR018090">
    <property type="entry name" value="Pyrmidine_PPas_bac/euk"/>
</dbReference>
<dbReference type="Gene3D" id="3.40.1030.10">
    <property type="entry name" value="Nucleoside phosphorylase/phosphoribosyltransferase catalytic domain"/>
    <property type="match status" value="1"/>
</dbReference>
<dbReference type="FunFam" id="3.40.1030.10:FF:000003">
    <property type="entry name" value="Pyrimidine-nucleoside phosphorylase"/>
    <property type="match status" value="1"/>
</dbReference>
<dbReference type="Pfam" id="PF02885">
    <property type="entry name" value="Glycos_trans_3N"/>
    <property type="match status" value="1"/>
</dbReference>
<dbReference type="SUPFAM" id="SSF54680">
    <property type="entry name" value="Pyrimidine nucleoside phosphorylase C-terminal domain"/>
    <property type="match status" value="1"/>
</dbReference>
<dbReference type="GO" id="GO:0006206">
    <property type="term" value="P:pyrimidine nucleobase metabolic process"/>
    <property type="evidence" value="ECO:0007669"/>
    <property type="project" value="InterPro"/>
</dbReference>
<keyword evidence="3" id="KW-0328">Glycosyltransferase</keyword>
<dbReference type="InterPro" id="IPR036566">
    <property type="entry name" value="PYNP-like_C_sf"/>
</dbReference>
<dbReference type="InterPro" id="IPR000312">
    <property type="entry name" value="Glycosyl_Trfase_fam3"/>
</dbReference>
<dbReference type="PIRSF" id="PIRSF000478">
    <property type="entry name" value="TP_PyNP"/>
    <property type="match status" value="1"/>
</dbReference>
<evidence type="ECO:0000259" key="5">
    <source>
        <dbReference type="SMART" id="SM00941"/>
    </source>
</evidence>
<gene>
    <name evidence="6" type="ORF">C7380_101292</name>
</gene>
<name>A0AA45C9D1_9BACT</name>
<keyword evidence="4" id="KW-0808">Transferase</keyword>
<dbReference type="Gene3D" id="1.20.970.10">
    <property type="entry name" value="Transferase, Pyrimidine Nucleoside Phosphorylase, Chain C"/>
    <property type="match status" value="1"/>
</dbReference>
<dbReference type="GO" id="GO:0009032">
    <property type="term" value="F:thymidine phosphorylase activity"/>
    <property type="evidence" value="ECO:0007669"/>
    <property type="project" value="TreeGrafter"/>
</dbReference>
<evidence type="ECO:0000313" key="6">
    <source>
        <dbReference type="EMBL" id="PWJ96717.1"/>
    </source>
</evidence>
<evidence type="ECO:0000256" key="3">
    <source>
        <dbReference type="ARBA" id="ARBA00022676"/>
    </source>
</evidence>
<protein>
    <submittedName>
        <fullName evidence="6">Pyrimidine-nucleoside phosphorylase</fullName>
    </submittedName>
</protein>
<dbReference type="InterPro" id="IPR036320">
    <property type="entry name" value="Glycosyl_Trfase_fam3_N_dom_sf"/>
</dbReference>
<dbReference type="NCBIfam" id="TIGR02644">
    <property type="entry name" value="Y_phosphoryl"/>
    <property type="match status" value="1"/>
</dbReference>
<dbReference type="Gene3D" id="3.90.1170.30">
    <property type="entry name" value="Pyrimidine nucleoside phosphorylase-like, C-terminal domain"/>
    <property type="match status" value="1"/>
</dbReference>
<accession>A0AA45C9D1</accession>
<dbReference type="InterPro" id="IPR035902">
    <property type="entry name" value="Nuc_phospho_transferase"/>
</dbReference>
<dbReference type="NCBIfam" id="NF004490">
    <property type="entry name" value="PRK05820.1"/>
    <property type="match status" value="1"/>
</dbReference>
<comment type="caution">
    <text evidence="6">The sequence shown here is derived from an EMBL/GenBank/DDBJ whole genome shotgun (WGS) entry which is preliminary data.</text>
</comment>
<reference evidence="6 7" key="1">
    <citation type="submission" date="2018-05" db="EMBL/GenBank/DDBJ databases">
        <title>Genomic Encyclopedia of Type Strains, Phase IV (KMG-IV): sequencing the most valuable type-strain genomes for metagenomic binning, comparative biology and taxonomic classification.</title>
        <authorList>
            <person name="Goeker M."/>
        </authorList>
    </citation>
    <scope>NUCLEOTIDE SEQUENCE [LARGE SCALE GENOMIC DNA]</scope>
    <source>
        <strain evidence="6 7">DSM 24906</strain>
    </source>
</reference>